<keyword evidence="8" id="KW-1185">Reference proteome</keyword>
<evidence type="ECO:0000256" key="3">
    <source>
        <dbReference type="ARBA" id="ARBA00022692"/>
    </source>
</evidence>
<dbReference type="PANTHER" id="PTHR23510">
    <property type="entry name" value="INNER MEMBRANE TRANSPORT PROTEIN YAJR"/>
    <property type="match status" value="1"/>
</dbReference>
<dbReference type="GO" id="GO:0005765">
    <property type="term" value="C:lysosomal membrane"/>
    <property type="evidence" value="ECO:0007669"/>
    <property type="project" value="TreeGrafter"/>
</dbReference>
<feature type="transmembrane region" description="Helical" evidence="6">
    <location>
        <begin position="273"/>
        <end position="293"/>
    </location>
</feature>
<protein>
    <submittedName>
        <fullName evidence="7">Uncharacterized protein</fullName>
    </submittedName>
</protein>
<evidence type="ECO:0000256" key="2">
    <source>
        <dbReference type="ARBA" id="ARBA00022448"/>
    </source>
</evidence>
<dbReference type="InterPro" id="IPR036259">
    <property type="entry name" value="MFS_trans_sf"/>
</dbReference>
<evidence type="ECO:0000313" key="8">
    <source>
        <dbReference type="Proteomes" id="UP001497623"/>
    </source>
</evidence>
<keyword evidence="5 6" id="KW-0472">Membrane</keyword>
<dbReference type="AlphaFoldDB" id="A0AAV2R5T2"/>
<feature type="transmembrane region" description="Helical" evidence="6">
    <location>
        <begin position="78"/>
        <end position="99"/>
    </location>
</feature>
<feature type="non-terminal residue" evidence="7">
    <location>
        <position position="1"/>
    </location>
</feature>
<feature type="non-terminal residue" evidence="7">
    <location>
        <position position="304"/>
    </location>
</feature>
<reference evidence="7 8" key="1">
    <citation type="submission" date="2024-05" db="EMBL/GenBank/DDBJ databases">
        <authorList>
            <person name="Wallberg A."/>
        </authorList>
    </citation>
    <scope>NUCLEOTIDE SEQUENCE [LARGE SCALE GENOMIC DNA]</scope>
</reference>
<comment type="caution">
    <text evidence="7">The sequence shown here is derived from an EMBL/GenBank/DDBJ whole genome shotgun (WGS) entry which is preliminary data.</text>
</comment>
<dbReference type="SUPFAM" id="SSF103473">
    <property type="entry name" value="MFS general substrate transporter"/>
    <property type="match status" value="1"/>
</dbReference>
<keyword evidence="4 6" id="KW-1133">Transmembrane helix</keyword>
<dbReference type="EMBL" id="CAXKWB010015192">
    <property type="protein sequence ID" value="CAL4112958.1"/>
    <property type="molecule type" value="Genomic_DNA"/>
</dbReference>
<dbReference type="PANTHER" id="PTHR23510:SF3">
    <property type="entry name" value="MAJOR FACILITATOR SUPERFAMILY DOMAIN-CONTAINING PROTEIN 8"/>
    <property type="match status" value="1"/>
</dbReference>
<comment type="subcellular location">
    <subcellularLocation>
        <location evidence="1">Endomembrane system</location>
        <topology evidence="1">Multi-pass membrane protein</topology>
    </subcellularLocation>
</comment>
<feature type="transmembrane region" description="Helical" evidence="6">
    <location>
        <begin position="206"/>
        <end position="230"/>
    </location>
</feature>
<feature type="transmembrane region" description="Helical" evidence="6">
    <location>
        <begin position="111"/>
        <end position="128"/>
    </location>
</feature>
<name>A0AAV2R5T2_MEGNR</name>
<evidence type="ECO:0000256" key="6">
    <source>
        <dbReference type="SAM" id="Phobius"/>
    </source>
</evidence>
<evidence type="ECO:0000313" key="7">
    <source>
        <dbReference type="EMBL" id="CAL4112958.1"/>
    </source>
</evidence>
<gene>
    <name evidence="7" type="ORF">MNOR_LOCUS20013</name>
</gene>
<keyword evidence="3 6" id="KW-0812">Transmembrane</keyword>
<proteinExistence type="predicted"/>
<organism evidence="7 8">
    <name type="scientific">Meganyctiphanes norvegica</name>
    <name type="common">Northern krill</name>
    <name type="synonym">Thysanopoda norvegica</name>
    <dbReference type="NCBI Taxonomy" id="48144"/>
    <lineage>
        <taxon>Eukaryota</taxon>
        <taxon>Metazoa</taxon>
        <taxon>Ecdysozoa</taxon>
        <taxon>Arthropoda</taxon>
        <taxon>Crustacea</taxon>
        <taxon>Multicrustacea</taxon>
        <taxon>Malacostraca</taxon>
        <taxon>Eumalacostraca</taxon>
        <taxon>Eucarida</taxon>
        <taxon>Euphausiacea</taxon>
        <taxon>Euphausiidae</taxon>
        <taxon>Meganyctiphanes</taxon>
    </lineage>
</organism>
<dbReference type="Gene3D" id="1.20.1250.20">
    <property type="entry name" value="MFS general substrate transporter like domains"/>
    <property type="match status" value="1"/>
</dbReference>
<evidence type="ECO:0000256" key="5">
    <source>
        <dbReference type="ARBA" id="ARBA00023136"/>
    </source>
</evidence>
<accession>A0AAV2R5T2</accession>
<dbReference type="InterPro" id="IPR051068">
    <property type="entry name" value="MFS_Domain-Containing_Protein"/>
</dbReference>
<keyword evidence="2" id="KW-0813">Transport</keyword>
<feature type="transmembrane region" description="Helical" evidence="6">
    <location>
        <begin position="242"/>
        <end position="267"/>
    </location>
</feature>
<dbReference type="GO" id="GO:0012505">
    <property type="term" value="C:endomembrane system"/>
    <property type="evidence" value="ECO:0007669"/>
    <property type="project" value="UniProtKB-SubCell"/>
</dbReference>
<evidence type="ECO:0000256" key="4">
    <source>
        <dbReference type="ARBA" id="ARBA00022989"/>
    </source>
</evidence>
<sequence length="304" mass="34290">IFLTFFFQEYHIAEKEAKYIQQQKSDDEKVGKLPKPDYLAVICVLWTFFVILLVFVLLETIVVPMVIDMYAWRADFAVTVVGIGMSGVAFITLFMFAIGSILSKKYDERKVMIFLGLVPTMLSMLIHFPMGSNYAKMQNCTTEDILATIPMNMATPVPTLNNSSAEDSAYEELSRQKRYAVDIDDECHLGCPQDQEWCLYTPIVEIWQMGIADVTAVIGYPVAFAILSSLYSKILGPKPQGVWMGILTSVGSFSRILGPIFVSYMYTELGTRWTFGSLFSVLALSVLVVSLCYKRLVPMKWKEA</sequence>
<evidence type="ECO:0000256" key="1">
    <source>
        <dbReference type="ARBA" id="ARBA00004127"/>
    </source>
</evidence>
<feature type="transmembrane region" description="Helical" evidence="6">
    <location>
        <begin position="38"/>
        <end position="58"/>
    </location>
</feature>
<dbReference type="Proteomes" id="UP001497623">
    <property type="component" value="Unassembled WGS sequence"/>
</dbReference>